<keyword evidence="4" id="KW-1185">Reference proteome</keyword>
<dbReference type="EMBL" id="CP074132">
    <property type="protein sequence ID" value="QUX28892.1"/>
    <property type="molecule type" value="Genomic_DNA"/>
</dbReference>
<feature type="region of interest" description="Disordered" evidence="1">
    <location>
        <begin position="113"/>
        <end position="219"/>
    </location>
</feature>
<reference evidence="4" key="1">
    <citation type="submission" date="2021-05" db="EMBL/GenBank/DDBJ databases">
        <title>Direct Submission.</title>
        <authorList>
            <person name="Li K."/>
            <person name="Gao J."/>
        </authorList>
    </citation>
    <scope>NUCLEOTIDE SEQUENCE [LARGE SCALE GENOMIC DNA]</scope>
    <source>
        <strain evidence="4">HDS12</strain>
    </source>
</reference>
<sequence length="219" mass="20703">MSSLPTNLGPLLYLLGTLTLLAVGITAFVRAKGSPFPGAVRTAGALLTAAALVQVASSVVYFVVGATGSSFEAVMTATGLTNVIVELLYGLTVTGALVVLAAALVRSKSADAHAAGPAAPGHPAGHAFAPPAPGQPYGYGQAYPAPPEHDRPGYGYPHPGGGAAGHPGPEGHQPPSGEPGGGTGWGPGDSGGFGGGGSSSDGGGGSSSVDGGGGGGGGV</sequence>
<keyword evidence="2" id="KW-1133">Transmembrane helix</keyword>
<name>A0ABX8C3C7_9ACTN</name>
<evidence type="ECO:0000313" key="4">
    <source>
        <dbReference type="Proteomes" id="UP000678016"/>
    </source>
</evidence>
<feature type="transmembrane region" description="Helical" evidence="2">
    <location>
        <begin position="12"/>
        <end position="31"/>
    </location>
</feature>
<organism evidence="3 4">
    <name type="scientific">Nocardiopsis akebiae</name>
    <dbReference type="NCBI Taxonomy" id="2831968"/>
    <lineage>
        <taxon>Bacteria</taxon>
        <taxon>Bacillati</taxon>
        <taxon>Actinomycetota</taxon>
        <taxon>Actinomycetes</taxon>
        <taxon>Streptosporangiales</taxon>
        <taxon>Nocardiopsidaceae</taxon>
        <taxon>Nocardiopsis</taxon>
    </lineage>
</organism>
<keyword evidence="2" id="KW-0472">Membrane</keyword>
<evidence type="ECO:0000256" key="1">
    <source>
        <dbReference type="SAM" id="MobiDB-lite"/>
    </source>
</evidence>
<feature type="compositionally biased region" description="Low complexity" evidence="1">
    <location>
        <begin position="166"/>
        <end position="175"/>
    </location>
</feature>
<feature type="transmembrane region" description="Helical" evidence="2">
    <location>
        <begin position="43"/>
        <end position="64"/>
    </location>
</feature>
<proteinExistence type="predicted"/>
<feature type="compositionally biased region" description="Gly residues" evidence="1">
    <location>
        <begin position="178"/>
        <end position="219"/>
    </location>
</feature>
<protein>
    <submittedName>
        <fullName evidence="3">Uncharacterized protein</fullName>
    </submittedName>
</protein>
<keyword evidence="2" id="KW-0812">Transmembrane</keyword>
<gene>
    <name evidence="3" type="ORF">KGD83_27495</name>
</gene>
<feature type="compositionally biased region" description="Low complexity" evidence="1">
    <location>
        <begin position="113"/>
        <end position="143"/>
    </location>
</feature>
<evidence type="ECO:0000256" key="2">
    <source>
        <dbReference type="SAM" id="Phobius"/>
    </source>
</evidence>
<evidence type="ECO:0000313" key="3">
    <source>
        <dbReference type="EMBL" id="QUX28892.1"/>
    </source>
</evidence>
<accession>A0ABX8C3C7</accession>
<dbReference type="Proteomes" id="UP000678016">
    <property type="component" value="Chromosome"/>
</dbReference>
<dbReference type="RefSeq" id="WP_212641806.1">
    <property type="nucleotide sequence ID" value="NZ_CP074132.1"/>
</dbReference>
<feature type="transmembrane region" description="Helical" evidence="2">
    <location>
        <begin position="84"/>
        <end position="105"/>
    </location>
</feature>